<sequence length="40" mass="4611">MGRLINYILAFSSLIETHQFCWVPPNPIIHQPSTNVPTQF</sequence>
<organism evidence="1">
    <name type="scientific">Rhizophora mucronata</name>
    <name type="common">Asiatic mangrove</name>
    <dbReference type="NCBI Taxonomy" id="61149"/>
    <lineage>
        <taxon>Eukaryota</taxon>
        <taxon>Viridiplantae</taxon>
        <taxon>Streptophyta</taxon>
        <taxon>Embryophyta</taxon>
        <taxon>Tracheophyta</taxon>
        <taxon>Spermatophyta</taxon>
        <taxon>Magnoliopsida</taxon>
        <taxon>eudicotyledons</taxon>
        <taxon>Gunneridae</taxon>
        <taxon>Pentapetalae</taxon>
        <taxon>rosids</taxon>
        <taxon>fabids</taxon>
        <taxon>Malpighiales</taxon>
        <taxon>Rhizophoraceae</taxon>
        <taxon>Rhizophora</taxon>
    </lineage>
</organism>
<evidence type="ECO:0000313" key="1">
    <source>
        <dbReference type="EMBL" id="MBX74384.1"/>
    </source>
</evidence>
<dbReference type="AlphaFoldDB" id="A0A2P2R5F4"/>
<name>A0A2P2R5F4_RHIMU</name>
<dbReference type="EMBL" id="GGEC01093900">
    <property type="protein sequence ID" value="MBX74384.1"/>
    <property type="molecule type" value="Transcribed_RNA"/>
</dbReference>
<protein>
    <submittedName>
        <fullName evidence="1">Uncharacterized protein</fullName>
    </submittedName>
</protein>
<accession>A0A2P2R5F4</accession>
<reference evidence="1" key="1">
    <citation type="submission" date="2018-02" db="EMBL/GenBank/DDBJ databases">
        <title>Rhizophora mucronata_Transcriptome.</title>
        <authorList>
            <person name="Meera S.P."/>
            <person name="Sreeshan A."/>
            <person name="Augustine A."/>
        </authorList>
    </citation>
    <scope>NUCLEOTIDE SEQUENCE</scope>
    <source>
        <tissue evidence="1">Leaf</tissue>
    </source>
</reference>
<proteinExistence type="predicted"/>